<dbReference type="EMBL" id="ML992507">
    <property type="protein sequence ID" value="KAF2222976.1"/>
    <property type="molecule type" value="Genomic_DNA"/>
</dbReference>
<evidence type="ECO:0000313" key="1">
    <source>
        <dbReference type="EMBL" id="KAF2222976.1"/>
    </source>
</evidence>
<dbReference type="AlphaFoldDB" id="A0A6A6GB68"/>
<evidence type="ECO:0000313" key="2">
    <source>
        <dbReference type="Proteomes" id="UP000799538"/>
    </source>
</evidence>
<dbReference type="Proteomes" id="UP000799538">
    <property type="component" value="Unassembled WGS sequence"/>
</dbReference>
<gene>
    <name evidence="1" type="ORF">BDZ85DRAFT_120110</name>
</gene>
<accession>A0A6A6GB68</accession>
<protein>
    <submittedName>
        <fullName evidence="1">Uncharacterized protein</fullName>
    </submittedName>
</protein>
<name>A0A6A6GB68_9PEZI</name>
<proteinExistence type="predicted"/>
<dbReference type="OrthoDB" id="3840968at2759"/>
<organism evidence="1 2">
    <name type="scientific">Elsinoe ampelina</name>
    <dbReference type="NCBI Taxonomy" id="302913"/>
    <lineage>
        <taxon>Eukaryota</taxon>
        <taxon>Fungi</taxon>
        <taxon>Dikarya</taxon>
        <taxon>Ascomycota</taxon>
        <taxon>Pezizomycotina</taxon>
        <taxon>Dothideomycetes</taxon>
        <taxon>Dothideomycetidae</taxon>
        <taxon>Myriangiales</taxon>
        <taxon>Elsinoaceae</taxon>
        <taxon>Elsinoe</taxon>
    </lineage>
</organism>
<keyword evidence="2" id="KW-1185">Reference proteome</keyword>
<sequence>MCVLRSRRRSGATFSRPSTRSSMCMIINTYFDGCRRHPDNDYKACPDSHQCRKNWDRVEKVEKISDDPCLICAVSFQGQPGYPQYNPGTGKQPLSEEDRKRVIMDAANRMDPHGFRTFLAYFVHTDARTRMGREDGPGNLDEVDRMGKQLEVWFWSVVVYLRKYKKEDAPEWVQTRLHQVEAPQG</sequence>
<reference evidence="2" key="1">
    <citation type="journal article" date="2020" name="Stud. Mycol.">
        <title>101 Dothideomycetes genomes: A test case for predicting lifestyles and emergence of pathogens.</title>
        <authorList>
            <person name="Haridas S."/>
            <person name="Albert R."/>
            <person name="Binder M."/>
            <person name="Bloem J."/>
            <person name="LaButti K."/>
            <person name="Salamov A."/>
            <person name="Andreopoulos B."/>
            <person name="Baker S."/>
            <person name="Barry K."/>
            <person name="Bills G."/>
            <person name="Bluhm B."/>
            <person name="Cannon C."/>
            <person name="Castanera R."/>
            <person name="Culley D."/>
            <person name="Daum C."/>
            <person name="Ezra D."/>
            <person name="Gonzalez J."/>
            <person name="Henrissat B."/>
            <person name="Kuo A."/>
            <person name="Liang C."/>
            <person name="Lipzen A."/>
            <person name="Lutzoni F."/>
            <person name="Magnuson J."/>
            <person name="Mondo S."/>
            <person name="Nolan M."/>
            <person name="Ohm R."/>
            <person name="Pangilinan J."/>
            <person name="Park H.-J."/>
            <person name="Ramirez L."/>
            <person name="Alfaro M."/>
            <person name="Sun H."/>
            <person name="Tritt A."/>
            <person name="Yoshinaga Y."/>
            <person name="Zwiers L.-H."/>
            <person name="Turgeon B."/>
            <person name="Goodwin S."/>
            <person name="Spatafora J."/>
            <person name="Crous P."/>
            <person name="Grigoriev I."/>
        </authorList>
    </citation>
    <scope>NUCLEOTIDE SEQUENCE [LARGE SCALE GENOMIC DNA]</scope>
    <source>
        <strain evidence="2">CECT 20119</strain>
    </source>
</reference>